<evidence type="ECO:0000313" key="11">
    <source>
        <dbReference type="Proteomes" id="UP000186469"/>
    </source>
</evidence>
<keyword evidence="5 8" id="KW-0812">Transmembrane</keyword>
<dbReference type="EMBL" id="FRDI01000004">
    <property type="protein sequence ID" value="SHN61030.1"/>
    <property type="molecule type" value="Genomic_DNA"/>
</dbReference>
<sequence>MTHKPLPVKKQKLSDFAQKATLISITLASIIAVSSVIPLFPLLAKHFNVELHDIGIVLVLIALPGVFLSPVAGVLADRWGRKKLLLVALVWHSLASLACAFTNDLLSFLFVAFLMGVGAAPLLMLYATIIGDLYQGVERIKMLSLNSTAMGIGVAFFPFLSGLLGDINWRLPFFLPLLALPAAFAASRLEFPPLKNNDTISHYLDNTLHILRNKKILAVFVVSLLTFVSGYSAIYTGISFIAHLKFEASSSEIGTVLAFGALSTACGAFLLGRFAPLFSPRFFMMTSYFCHIVALSSIYFFTGLWWLIIPVAIYGFGQGFITPNIYSQIMLNTPEESRAVVMAINAMIIRAAQVLGPLLSGFLLKHFGLASIFEVSILMMCVLLILVYLFIQKKA</sequence>
<dbReference type="Gene3D" id="1.20.1250.20">
    <property type="entry name" value="MFS general substrate transporter like domains"/>
    <property type="match status" value="1"/>
</dbReference>
<proteinExistence type="inferred from homology"/>
<evidence type="ECO:0000256" key="4">
    <source>
        <dbReference type="ARBA" id="ARBA00022475"/>
    </source>
</evidence>
<dbReference type="OrthoDB" id="9812221at2"/>
<keyword evidence="11" id="KW-1185">Reference proteome</keyword>
<dbReference type="SUPFAM" id="SSF103473">
    <property type="entry name" value="MFS general substrate transporter"/>
    <property type="match status" value="1"/>
</dbReference>
<evidence type="ECO:0000256" key="6">
    <source>
        <dbReference type="ARBA" id="ARBA00022989"/>
    </source>
</evidence>
<protein>
    <submittedName>
        <fullName evidence="10">Predicted arabinose efflux permease, MFS family</fullName>
    </submittedName>
</protein>
<feature type="transmembrane region" description="Helical" evidence="8">
    <location>
        <begin position="20"/>
        <end position="42"/>
    </location>
</feature>
<feature type="transmembrane region" description="Helical" evidence="8">
    <location>
        <begin position="109"/>
        <end position="131"/>
    </location>
</feature>
<dbReference type="PANTHER" id="PTHR43124:SF3">
    <property type="entry name" value="CHLORAMPHENICOL EFFLUX PUMP RV0191"/>
    <property type="match status" value="1"/>
</dbReference>
<feature type="transmembrane region" description="Helical" evidence="8">
    <location>
        <begin position="282"/>
        <end position="301"/>
    </location>
</feature>
<feature type="domain" description="Major facilitator superfamily (MFS) profile" evidence="9">
    <location>
        <begin position="13"/>
        <end position="395"/>
    </location>
</feature>
<dbReference type="AlphaFoldDB" id="A0A1M7SRM0"/>
<evidence type="ECO:0000256" key="1">
    <source>
        <dbReference type="ARBA" id="ARBA00003279"/>
    </source>
</evidence>
<dbReference type="InterPro" id="IPR020846">
    <property type="entry name" value="MFS_dom"/>
</dbReference>
<dbReference type="GO" id="GO:0005886">
    <property type="term" value="C:plasma membrane"/>
    <property type="evidence" value="ECO:0007669"/>
    <property type="project" value="UniProtKB-SubCell"/>
</dbReference>
<dbReference type="Proteomes" id="UP000186469">
    <property type="component" value="Unassembled WGS sequence"/>
</dbReference>
<keyword evidence="7 8" id="KW-0472">Membrane</keyword>
<dbReference type="InterPro" id="IPR036259">
    <property type="entry name" value="MFS_trans_sf"/>
</dbReference>
<dbReference type="InterPro" id="IPR050189">
    <property type="entry name" value="MFS_Efflux_Transporters"/>
</dbReference>
<evidence type="ECO:0000256" key="8">
    <source>
        <dbReference type="SAM" id="Phobius"/>
    </source>
</evidence>
<gene>
    <name evidence="10" type="ORF">SAMN02745728_01182</name>
</gene>
<feature type="transmembrane region" description="Helical" evidence="8">
    <location>
        <begin position="216"/>
        <end position="241"/>
    </location>
</feature>
<dbReference type="PANTHER" id="PTHR43124">
    <property type="entry name" value="PURINE EFFLUX PUMP PBUE"/>
    <property type="match status" value="1"/>
</dbReference>
<dbReference type="STRING" id="1121455.SAMN02745728_01182"/>
<dbReference type="PRINTS" id="PR01035">
    <property type="entry name" value="TCRTETA"/>
</dbReference>
<comment type="function">
    <text evidence="1">Resistance to tetracycline by an active tetracycline efflux. This is an energy-dependent process that decreases the accumulation of the antibiotic in whole cells. This protein functions as a metal-tetracycline/H(+) antiporter.</text>
</comment>
<accession>A0A1M7SRM0</accession>
<keyword evidence="6 8" id="KW-1133">Transmembrane helix</keyword>
<comment type="subcellular location">
    <subcellularLocation>
        <location evidence="2">Cell membrane</location>
        <topology evidence="2">Multi-pass membrane protein</topology>
    </subcellularLocation>
</comment>
<evidence type="ECO:0000313" key="10">
    <source>
        <dbReference type="EMBL" id="SHN61030.1"/>
    </source>
</evidence>
<name>A0A1M7SRM0_9BACT</name>
<feature type="transmembrane region" description="Helical" evidence="8">
    <location>
        <begin position="84"/>
        <end position="103"/>
    </location>
</feature>
<keyword evidence="4" id="KW-1003">Cell membrane</keyword>
<feature type="transmembrane region" description="Helical" evidence="8">
    <location>
        <begin position="253"/>
        <end position="275"/>
    </location>
</feature>
<evidence type="ECO:0000256" key="2">
    <source>
        <dbReference type="ARBA" id="ARBA00004651"/>
    </source>
</evidence>
<evidence type="ECO:0000259" key="9">
    <source>
        <dbReference type="PROSITE" id="PS50850"/>
    </source>
</evidence>
<evidence type="ECO:0000256" key="5">
    <source>
        <dbReference type="ARBA" id="ARBA00022692"/>
    </source>
</evidence>
<evidence type="ECO:0000256" key="3">
    <source>
        <dbReference type="ARBA" id="ARBA00007520"/>
    </source>
</evidence>
<evidence type="ECO:0000256" key="7">
    <source>
        <dbReference type="ARBA" id="ARBA00023136"/>
    </source>
</evidence>
<feature type="transmembrane region" description="Helical" evidence="8">
    <location>
        <begin position="54"/>
        <end position="75"/>
    </location>
</feature>
<feature type="transmembrane region" description="Helical" evidence="8">
    <location>
        <begin position="369"/>
        <end position="391"/>
    </location>
</feature>
<dbReference type="GO" id="GO:0022857">
    <property type="term" value="F:transmembrane transporter activity"/>
    <property type="evidence" value="ECO:0007669"/>
    <property type="project" value="InterPro"/>
</dbReference>
<dbReference type="InterPro" id="IPR001958">
    <property type="entry name" value="Tet-R_TetA/multi-R_MdtG-like"/>
</dbReference>
<organism evidence="10 11">
    <name type="scientific">Desulfovibrio litoralis DSM 11393</name>
    <dbReference type="NCBI Taxonomy" id="1121455"/>
    <lineage>
        <taxon>Bacteria</taxon>
        <taxon>Pseudomonadati</taxon>
        <taxon>Thermodesulfobacteriota</taxon>
        <taxon>Desulfovibrionia</taxon>
        <taxon>Desulfovibrionales</taxon>
        <taxon>Desulfovibrionaceae</taxon>
        <taxon>Desulfovibrio</taxon>
    </lineage>
</organism>
<feature type="transmembrane region" description="Helical" evidence="8">
    <location>
        <begin position="143"/>
        <end position="161"/>
    </location>
</feature>
<dbReference type="PROSITE" id="PS50850">
    <property type="entry name" value="MFS"/>
    <property type="match status" value="1"/>
</dbReference>
<dbReference type="InterPro" id="IPR005829">
    <property type="entry name" value="Sugar_transporter_CS"/>
</dbReference>
<feature type="transmembrane region" description="Helical" evidence="8">
    <location>
        <begin position="167"/>
        <end position="186"/>
    </location>
</feature>
<dbReference type="PROSITE" id="PS00216">
    <property type="entry name" value="SUGAR_TRANSPORT_1"/>
    <property type="match status" value="1"/>
</dbReference>
<reference evidence="10 11" key="1">
    <citation type="submission" date="2016-12" db="EMBL/GenBank/DDBJ databases">
        <authorList>
            <person name="Song W.-J."/>
            <person name="Kurnit D.M."/>
        </authorList>
    </citation>
    <scope>NUCLEOTIDE SEQUENCE [LARGE SCALE GENOMIC DNA]</scope>
    <source>
        <strain evidence="10 11">DSM 11393</strain>
    </source>
</reference>
<dbReference type="InterPro" id="IPR011701">
    <property type="entry name" value="MFS"/>
</dbReference>
<dbReference type="Pfam" id="PF07690">
    <property type="entry name" value="MFS_1"/>
    <property type="match status" value="1"/>
</dbReference>
<dbReference type="RefSeq" id="WP_072696864.1">
    <property type="nucleotide sequence ID" value="NZ_FRDI01000004.1"/>
</dbReference>
<comment type="similarity">
    <text evidence="3">Belongs to the major facilitator superfamily. TCR/Tet family.</text>
</comment>